<organism evidence="1 2">
    <name type="scientific">Pseudomonas syringae pv. actinidiae</name>
    <dbReference type="NCBI Taxonomy" id="103796"/>
    <lineage>
        <taxon>Bacteria</taxon>
        <taxon>Pseudomonadati</taxon>
        <taxon>Pseudomonadota</taxon>
        <taxon>Gammaproteobacteria</taxon>
        <taxon>Pseudomonadales</taxon>
        <taxon>Pseudomonadaceae</taxon>
        <taxon>Pseudomonas</taxon>
        <taxon>Pseudomonas syringae</taxon>
    </lineage>
</organism>
<dbReference type="AlphaFoldDB" id="A0A2V0QBZ1"/>
<name>A0A2V0QBZ1_PSESF</name>
<comment type="caution">
    <text evidence="1">The sequence shown here is derived from an EMBL/GenBank/DDBJ whole genome shotgun (WGS) entry which is preliminary data.</text>
</comment>
<evidence type="ECO:0000313" key="2">
    <source>
        <dbReference type="Proteomes" id="UP000247480"/>
    </source>
</evidence>
<gene>
    <name evidence="1" type="ORF">KPSA1_03568</name>
</gene>
<proteinExistence type="predicted"/>
<dbReference type="RefSeq" id="WP_003380746.1">
    <property type="nucleotide sequence ID" value="NZ_AP019411.1"/>
</dbReference>
<reference evidence="1 2" key="1">
    <citation type="submission" date="2018-04" db="EMBL/GenBank/DDBJ databases">
        <title>Draft genome sequence of Pseudomonas syringae pv. actinidiae biovar 1 strains isolated from kiwifruit in Kagawa prefecture.</title>
        <authorList>
            <person name="Tabuchi M."/>
            <person name="Saito M."/>
            <person name="Fujiwara S."/>
            <person name="Sasa N."/>
            <person name="Akimitsu K."/>
            <person name="Gomi K."/>
            <person name="Konishi-Sugita S."/>
            <person name="Hamano K."/>
            <person name="Kataoka I."/>
        </authorList>
    </citation>
    <scope>NUCLEOTIDE SEQUENCE [LARGE SCALE GENOMIC DNA]</scope>
    <source>
        <strain evidence="1 2">MAFF212206</strain>
    </source>
</reference>
<evidence type="ECO:0000313" key="1">
    <source>
        <dbReference type="EMBL" id="GBH10157.1"/>
    </source>
</evidence>
<protein>
    <submittedName>
        <fullName evidence="1">Glycosidase</fullName>
    </submittedName>
</protein>
<sequence length="219" mass="24767">MKVIRYIISGGLLSIAAIYYLTPTAIINKIEPPNWADITSATIAFVGLILAFTTYINWHSGKIKEDAYNAVKRYASLLAEIEDARMQIHFDICGITPLDPTLLPEKEDALKVLKELGDAIGTTSSIVKKLHTARSEFPFWGASLKPDAEAIHKNLMHKLHAYIVLHFELLGMLNAFYENRLPDGPVLAKHNDLHICANEMFLIFTERKKTRIQNLFNFE</sequence>
<dbReference type="GO" id="GO:0016798">
    <property type="term" value="F:hydrolase activity, acting on glycosyl bonds"/>
    <property type="evidence" value="ECO:0007669"/>
    <property type="project" value="UniProtKB-KW"/>
</dbReference>
<keyword evidence="1" id="KW-0378">Hydrolase</keyword>
<dbReference type="EMBL" id="BGJZ01000175">
    <property type="protein sequence ID" value="GBH10157.1"/>
    <property type="molecule type" value="Genomic_DNA"/>
</dbReference>
<keyword evidence="1" id="KW-0326">Glycosidase</keyword>
<accession>A0A2V0QBZ1</accession>
<dbReference type="Proteomes" id="UP000247480">
    <property type="component" value="Unassembled WGS sequence"/>
</dbReference>